<evidence type="ECO:0000256" key="8">
    <source>
        <dbReference type="RuleBase" id="RU003345"/>
    </source>
</evidence>
<evidence type="ECO:0000256" key="3">
    <source>
        <dbReference type="ARBA" id="ARBA00023002"/>
    </source>
</evidence>
<feature type="domain" description="Aldehyde dehydrogenase" evidence="10">
    <location>
        <begin position="533"/>
        <end position="955"/>
    </location>
</feature>
<dbReference type="InterPro" id="IPR025703">
    <property type="entry name" value="Bifunct_PutA"/>
</dbReference>
<dbReference type="Pfam" id="PF01619">
    <property type="entry name" value="Pro_dh"/>
    <property type="match status" value="1"/>
</dbReference>
<dbReference type="InterPro" id="IPR029041">
    <property type="entry name" value="FAD-linked_oxidoreductase-like"/>
</dbReference>
<dbReference type="GO" id="GO:0010133">
    <property type="term" value="P:L-proline catabolic process to L-glutamate"/>
    <property type="evidence" value="ECO:0007669"/>
    <property type="project" value="InterPro"/>
</dbReference>
<dbReference type="Gene3D" id="3.40.309.10">
    <property type="entry name" value="Aldehyde Dehydrogenase, Chain A, domain 2"/>
    <property type="match status" value="1"/>
</dbReference>
<dbReference type="SUPFAM" id="SSF51730">
    <property type="entry name" value="FAD-linked oxidoreductase"/>
    <property type="match status" value="1"/>
</dbReference>
<dbReference type="InterPro" id="IPR016161">
    <property type="entry name" value="Ald_DH/histidinol_DH"/>
</dbReference>
<evidence type="ECO:0000259" key="10">
    <source>
        <dbReference type="Pfam" id="PF00171"/>
    </source>
</evidence>
<dbReference type="Gene3D" id="3.40.605.10">
    <property type="entry name" value="Aldehyde Dehydrogenase, Chain A, domain 1"/>
    <property type="match status" value="1"/>
</dbReference>
<dbReference type="GO" id="GO:0003700">
    <property type="term" value="F:DNA-binding transcription factor activity"/>
    <property type="evidence" value="ECO:0007669"/>
    <property type="project" value="InterPro"/>
</dbReference>
<dbReference type="InterPro" id="IPR002872">
    <property type="entry name" value="Proline_DH_dom"/>
</dbReference>
<dbReference type="PROSITE" id="PS00070">
    <property type="entry name" value="ALDEHYDE_DEHYDR_CYS"/>
    <property type="match status" value="1"/>
</dbReference>
<evidence type="ECO:0000313" key="12">
    <source>
        <dbReference type="EMBL" id="MTB70683.1"/>
    </source>
</evidence>
<proteinExistence type="inferred from homology"/>
<dbReference type="Gene3D" id="3.20.20.220">
    <property type="match status" value="1"/>
</dbReference>
<keyword evidence="13" id="KW-1185">Reference proteome</keyword>
<dbReference type="InterPro" id="IPR029510">
    <property type="entry name" value="Ald_DH_CS_GLU"/>
</dbReference>
<comment type="catalytic activity">
    <reaction evidence="5">
        <text>L-glutamate 5-semialdehyde + NAD(+) + H2O = L-glutamate + NADH + 2 H(+)</text>
        <dbReference type="Rhea" id="RHEA:30235"/>
        <dbReference type="ChEBI" id="CHEBI:15377"/>
        <dbReference type="ChEBI" id="CHEBI:15378"/>
        <dbReference type="ChEBI" id="CHEBI:29985"/>
        <dbReference type="ChEBI" id="CHEBI:57540"/>
        <dbReference type="ChEBI" id="CHEBI:57945"/>
        <dbReference type="ChEBI" id="CHEBI:58066"/>
        <dbReference type="EC" id="1.2.1.88"/>
    </reaction>
</comment>
<comment type="similarity">
    <text evidence="8">Belongs to the aldehyde dehydrogenase family.</text>
</comment>
<dbReference type="InterPro" id="IPR016160">
    <property type="entry name" value="Ald_DH_CS_CYS"/>
</dbReference>
<sequence length="1193" mass="127938">MTDQSRPLAPQPDDLTGPAAVAAVADEAVEVARRWERATAEGATRSERATSDQLGALLRDETGLDLAVTFVDEVARPEDPYVAAKVLSTLTAGDAGAFLGRVDRSLLGLGAKVARLAPPVVVPIARARLRQIVGHLVVDADDPALARHLAKARAEGFRLNVNLLGEAVLGEHEAASRAERTRQILARPDVDYVSIKVSSLVSQISTWDSEGTVDRVLDRLRPLYRTAVAKTPHAFVNLDMEEYKDLDLTMAVFERLLAEEEFHDLEAGIVLQAYLPDALPALERMLDLARRRRAAGHAGIKVRVVKGANLAMEQVEAELHDWEQAPYTTKEDVDANYLAFVERALRPDATEVMRLGVASHNLFDTAVAYLLAQRRGCLDALDIEMLQGMAPSQARAVKAAVGSVLLYTPVVAPKDFDVAVSYLIRRLEENAQKQNFLHAMFSADGDGTGASPKGRPGAADRPHDAMADQERRFRESVAAMATTPVGPRRCAERARIGDRFANTPDSDPSLPATRAWARDALAADPHTCTSPVLSTPDEVDAVVARAVAAAPGWAGRSAYDRAQVLRDAARALEARRGELITIMAAEGGKTVAEADPEISEAIDFARYYAERGLELRTGASAHTDGSRFTPDRVVLVTPPWNFPVAIPIGGVLAALAAGAAVVIKPAHPTPGCVEVAAEALWEAGVPREVLQVVRTDEREAGRALVSHREVDTVILTGASETARMFAGWRTEHPAGPRVYGETSGKNALVVTPAADLDLAAADLVRSAFGHAGQKCSAASLGILVGSVARSERFRRQLVDAVRSLRVGWPHDLGTTMGPIIEVPEDKLRRALTTLEPGESWLVEPEQLDDSGRLWSPGLKEGVRPGSFFHLTEVFGPVLGLMTARTLEEAVELQNATAFGLTGGLHSLDPDEIAWWTEHVDVGNAYVNRHITGAIVQRQSFGGWKDSVVGPGAKAGGPNYVALLGSWSEDGLPQHGAEPSPRVRRLVGRLAPLVVGAGGAGDAGDLEQARTWLDAALRSDAQAWRSELGVEVDETGLSVEANLFRYRPHPEVTVRLEPGARPVELVRLLAAAELAGSAVRISADPQAAGPLEALRTGDGEARQAADDLGELLTIEDRPTFVERLQGSQTSARVRAVGQDGEVADLVHALAGSPVTVLADPVLANGRRELLTFLREQAISRTLHRYGHVAPDLAR</sequence>
<accession>A0A6I3IDF3</accession>
<dbReference type="PANTHER" id="PTHR42862:SF1">
    <property type="entry name" value="DELTA-1-PYRROLINE-5-CARBOXYLATE DEHYDROGENASE 2, ISOFORM A-RELATED"/>
    <property type="match status" value="1"/>
</dbReference>
<evidence type="ECO:0000256" key="7">
    <source>
        <dbReference type="PROSITE-ProRule" id="PRU10007"/>
    </source>
</evidence>
<dbReference type="GO" id="GO:0004657">
    <property type="term" value="F:proline dehydrogenase activity"/>
    <property type="evidence" value="ECO:0007669"/>
    <property type="project" value="InterPro"/>
</dbReference>
<evidence type="ECO:0000256" key="1">
    <source>
        <dbReference type="ARBA" id="ARBA00004786"/>
    </source>
</evidence>
<evidence type="ECO:0000256" key="4">
    <source>
        <dbReference type="ARBA" id="ARBA00023027"/>
    </source>
</evidence>
<comment type="caution">
    <text evidence="12">The sequence shown here is derived from an EMBL/GenBank/DDBJ whole genome shotgun (WGS) entry which is preliminary data.</text>
</comment>
<feature type="domain" description="Proline dehydrogenase" evidence="11">
    <location>
        <begin position="147"/>
        <end position="438"/>
    </location>
</feature>
<gene>
    <name evidence="12" type="ORF">GGG17_01560</name>
</gene>
<dbReference type="Pfam" id="PF00171">
    <property type="entry name" value="Aldedh"/>
    <property type="match status" value="1"/>
</dbReference>
<dbReference type="RefSeq" id="WP_154592044.1">
    <property type="nucleotide sequence ID" value="NZ_WLVL01000004.1"/>
</dbReference>
<dbReference type="SUPFAM" id="SSF53720">
    <property type="entry name" value="ALDH-like"/>
    <property type="match status" value="1"/>
</dbReference>
<dbReference type="InterPro" id="IPR016162">
    <property type="entry name" value="Ald_DH_N"/>
</dbReference>
<keyword evidence="4" id="KW-0520">NAD</keyword>
<evidence type="ECO:0000259" key="11">
    <source>
        <dbReference type="Pfam" id="PF01619"/>
    </source>
</evidence>
<dbReference type="Proteomes" id="UP000431092">
    <property type="component" value="Unassembled WGS sequence"/>
</dbReference>
<dbReference type="EMBL" id="WLVL01000004">
    <property type="protein sequence ID" value="MTB70683.1"/>
    <property type="molecule type" value="Genomic_DNA"/>
</dbReference>
<evidence type="ECO:0000313" key="13">
    <source>
        <dbReference type="Proteomes" id="UP000431092"/>
    </source>
</evidence>
<dbReference type="PANTHER" id="PTHR42862">
    <property type="entry name" value="DELTA-1-PYRROLINE-5-CARBOXYLATE DEHYDROGENASE 1, ISOFORM A-RELATED"/>
    <property type="match status" value="1"/>
</dbReference>
<name>A0A6I3IDF3_9MICO</name>
<dbReference type="InterPro" id="IPR050485">
    <property type="entry name" value="Proline_metab_enzyme"/>
</dbReference>
<keyword evidence="3 8" id="KW-0560">Oxidoreductase</keyword>
<comment type="pathway">
    <text evidence="1">Amino-acid degradation; L-proline degradation into L-glutamate; L-glutamate from L-proline: step 2/2.</text>
</comment>
<dbReference type="GO" id="GO:0003842">
    <property type="term" value="F:L-glutamate gamma-semialdehyde dehydrogenase activity"/>
    <property type="evidence" value="ECO:0007669"/>
    <property type="project" value="UniProtKB-EC"/>
</dbReference>
<evidence type="ECO:0000256" key="6">
    <source>
        <dbReference type="PIRSR" id="PIRSR000197-1"/>
    </source>
</evidence>
<dbReference type="InterPro" id="IPR016163">
    <property type="entry name" value="Ald_DH_C"/>
</dbReference>
<feature type="active site" evidence="6">
    <location>
        <position position="775"/>
    </location>
</feature>
<evidence type="ECO:0000256" key="5">
    <source>
        <dbReference type="ARBA" id="ARBA00048142"/>
    </source>
</evidence>
<dbReference type="GO" id="GO:0009898">
    <property type="term" value="C:cytoplasmic side of plasma membrane"/>
    <property type="evidence" value="ECO:0007669"/>
    <property type="project" value="TreeGrafter"/>
</dbReference>
<dbReference type="EC" id="1.2.1.88" evidence="2"/>
<evidence type="ECO:0000256" key="9">
    <source>
        <dbReference type="SAM" id="MobiDB-lite"/>
    </source>
</evidence>
<feature type="compositionally biased region" description="Basic and acidic residues" evidence="9">
    <location>
        <begin position="458"/>
        <end position="469"/>
    </location>
</feature>
<evidence type="ECO:0000256" key="2">
    <source>
        <dbReference type="ARBA" id="ARBA00012884"/>
    </source>
</evidence>
<dbReference type="PIRSF" id="PIRSF000197">
    <property type="entry name" value="Bifunct_PutA"/>
    <property type="match status" value="1"/>
</dbReference>
<protein>
    <recommendedName>
        <fullName evidence="2">L-glutamate gamma-semialdehyde dehydrogenase</fullName>
        <ecNumber evidence="2">1.2.1.88</ecNumber>
    </recommendedName>
</protein>
<dbReference type="AlphaFoldDB" id="A0A6I3IDF3"/>
<feature type="region of interest" description="Disordered" evidence="9">
    <location>
        <begin position="444"/>
        <end position="469"/>
    </location>
</feature>
<feature type="active site" evidence="6 7">
    <location>
        <position position="741"/>
    </location>
</feature>
<dbReference type="InterPro" id="IPR015590">
    <property type="entry name" value="Aldehyde_DH_dom"/>
</dbReference>
<dbReference type="PROSITE" id="PS00687">
    <property type="entry name" value="ALDEHYDE_DEHYDR_GLU"/>
    <property type="match status" value="1"/>
</dbReference>
<reference evidence="12 13" key="1">
    <citation type="submission" date="2019-11" db="EMBL/GenBank/DDBJ databases">
        <title>Whole genome sequencing identifies a novel species of the genus Arsenicicoccus isolated from human blood.</title>
        <authorList>
            <person name="Jeong J.H."/>
            <person name="Kweon O.J."/>
            <person name="Kim H.R."/>
            <person name="Kim T.-H."/>
            <person name="Ha S.-M."/>
            <person name="Lee M.-K."/>
        </authorList>
    </citation>
    <scope>NUCLEOTIDE SEQUENCE [LARGE SCALE GENOMIC DNA]</scope>
    <source>
        <strain evidence="12 13">MKL-02</strain>
    </source>
</reference>
<organism evidence="12 13">
    <name type="scientific">Arsenicicoccus cauae</name>
    <dbReference type="NCBI Taxonomy" id="2663847"/>
    <lineage>
        <taxon>Bacteria</taxon>
        <taxon>Bacillati</taxon>
        <taxon>Actinomycetota</taxon>
        <taxon>Actinomycetes</taxon>
        <taxon>Micrococcales</taxon>
        <taxon>Intrasporangiaceae</taxon>
        <taxon>Arsenicicoccus</taxon>
    </lineage>
</organism>